<dbReference type="PANTHER" id="PTHR42339">
    <property type="entry name" value="HISTONE H1"/>
    <property type="match status" value="1"/>
</dbReference>
<protein>
    <recommendedName>
        <fullName evidence="2">DUF7726 domain-containing protein</fullName>
    </recommendedName>
</protein>
<dbReference type="EMBL" id="MU004184">
    <property type="protein sequence ID" value="KAF2499463.1"/>
    <property type="molecule type" value="Genomic_DNA"/>
</dbReference>
<reference evidence="3" key="1">
    <citation type="journal article" date="2020" name="Stud. Mycol.">
        <title>101 Dothideomycetes genomes: a test case for predicting lifestyles and emergence of pathogens.</title>
        <authorList>
            <person name="Haridas S."/>
            <person name="Albert R."/>
            <person name="Binder M."/>
            <person name="Bloem J."/>
            <person name="Labutti K."/>
            <person name="Salamov A."/>
            <person name="Andreopoulos B."/>
            <person name="Baker S."/>
            <person name="Barry K."/>
            <person name="Bills G."/>
            <person name="Bluhm B."/>
            <person name="Cannon C."/>
            <person name="Castanera R."/>
            <person name="Culley D."/>
            <person name="Daum C."/>
            <person name="Ezra D."/>
            <person name="Gonzalez J."/>
            <person name="Henrissat B."/>
            <person name="Kuo A."/>
            <person name="Liang C."/>
            <person name="Lipzen A."/>
            <person name="Lutzoni F."/>
            <person name="Magnuson J."/>
            <person name="Mondo S."/>
            <person name="Nolan M."/>
            <person name="Ohm R."/>
            <person name="Pangilinan J."/>
            <person name="Park H.-J."/>
            <person name="Ramirez L."/>
            <person name="Alfaro M."/>
            <person name="Sun H."/>
            <person name="Tritt A."/>
            <person name="Yoshinaga Y."/>
            <person name="Zwiers L.-H."/>
            <person name="Turgeon B."/>
            <person name="Goodwin S."/>
            <person name="Spatafora J."/>
            <person name="Crous P."/>
            <person name="Grigoriev I."/>
        </authorList>
    </citation>
    <scope>NUCLEOTIDE SEQUENCE</scope>
    <source>
        <strain evidence="3">CBS 269.34</strain>
    </source>
</reference>
<evidence type="ECO:0000256" key="1">
    <source>
        <dbReference type="SAM" id="MobiDB-lite"/>
    </source>
</evidence>
<feature type="region of interest" description="Disordered" evidence="1">
    <location>
        <begin position="1"/>
        <end position="78"/>
    </location>
</feature>
<dbReference type="InterPro" id="IPR056143">
    <property type="entry name" value="DUF7726"/>
</dbReference>
<feature type="compositionally biased region" description="Basic and acidic residues" evidence="1">
    <location>
        <begin position="46"/>
        <end position="55"/>
    </location>
</feature>
<dbReference type="Proteomes" id="UP000799750">
    <property type="component" value="Unassembled WGS sequence"/>
</dbReference>
<gene>
    <name evidence="3" type="ORF">BU16DRAFT_579027</name>
</gene>
<sequence length="468" mass="51679">MSNNTHPEGIAPPTLSQEKDVYNTPSLPRDPSMVSGTVASGLAKFGSEEGRREPLAEVSTNAQSIAAGAKRSHDDALEKRSTSVDEIMAPARSALLNLDKHAALVRDVELQFAARSGTFENLLSDEAFRVAREDERQINRQTLGAVQKAAELSDGQLADLEHQIVLSQMNRPSMASPPPDAPPFYAVKTVEDVDNKHVRQTVREWITSNIPHNRQPEVRSAIFDTLWALVPASTRSQMKHAEEAYELGLKEPPGGDVALSDHEGEINNDILRKPSSASPDTARTESHASKKRKTSNASSPPKKKKEEDLPDLTSVNIPVEPAGLGELPVYETCDMVRHKIDAYLRQTGLSNAAFCHAVTHATHIPLSGTQLSSFRSKKGYDSGNTSNAFYACYIYFEKLRIKEGKPKSKDRLKMEELWAKEGGFNIKIAGHNKAMTMRMGEKFTVNRFGQVKMYHLDGTIEDYGEDVM</sequence>
<evidence type="ECO:0000313" key="3">
    <source>
        <dbReference type="EMBL" id="KAF2499463.1"/>
    </source>
</evidence>
<evidence type="ECO:0000259" key="2">
    <source>
        <dbReference type="Pfam" id="PF24852"/>
    </source>
</evidence>
<feature type="domain" description="DUF7726" evidence="2">
    <location>
        <begin position="328"/>
        <end position="405"/>
    </location>
</feature>
<evidence type="ECO:0000313" key="4">
    <source>
        <dbReference type="Proteomes" id="UP000799750"/>
    </source>
</evidence>
<dbReference type="OrthoDB" id="2592504at2759"/>
<keyword evidence="4" id="KW-1185">Reference proteome</keyword>
<dbReference type="AlphaFoldDB" id="A0A6A6R6V7"/>
<dbReference type="Pfam" id="PF24852">
    <property type="entry name" value="DUF7726"/>
    <property type="match status" value="1"/>
</dbReference>
<accession>A0A6A6R6V7</accession>
<proteinExistence type="predicted"/>
<organism evidence="3 4">
    <name type="scientific">Lophium mytilinum</name>
    <dbReference type="NCBI Taxonomy" id="390894"/>
    <lineage>
        <taxon>Eukaryota</taxon>
        <taxon>Fungi</taxon>
        <taxon>Dikarya</taxon>
        <taxon>Ascomycota</taxon>
        <taxon>Pezizomycotina</taxon>
        <taxon>Dothideomycetes</taxon>
        <taxon>Pleosporomycetidae</taxon>
        <taxon>Mytilinidiales</taxon>
        <taxon>Mytilinidiaceae</taxon>
        <taxon>Lophium</taxon>
    </lineage>
</organism>
<name>A0A6A6R6V7_9PEZI</name>
<dbReference type="PANTHER" id="PTHR42339:SF1">
    <property type="entry name" value="HISTONE H1"/>
    <property type="match status" value="1"/>
</dbReference>
<feature type="region of interest" description="Disordered" evidence="1">
    <location>
        <begin position="269"/>
        <end position="317"/>
    </location>
</feature>